<keyword evidence="1" id="KW-0732">Signal</keyword>
<proteinExistence type="predicted"/>
<gene>
    <name evidence="3" type="ORF">SAMN04489723_11941</name>
</gene>
<organism evidence="3 4">
    <name type="scientific">Algoriphagus aquimarinus</name>
    <dbReference type="NCBI Taxonomy" id="237018"/>
    <lineage>
        <taxon>Bacteria</taxon>
        <taxon>Pseudomonadati</taxon>
        <taxon>Bacteroidota</taxon>
        <taxon>Cytophagia</taxon>
        <taxon>Cytophagales</taxon>
        <taxon>Cyclobacteriaceae</taxon>
        <taxon>Algoriphagus</taxon>
    </lineage>
</organism>
<dbReference type="InterPro" id="IPR050410">
    <property type="entry name" value="CCR4/nocturin_mRNA_transcr"/>
</dbReference>
<keyword evidence="3" id="KW-0540">Nuclease</keyword>
<dbReference type="PANTHER" id="PTHR12121">
    <property type="entry name" value="CARBON CATABOLITE REPRESSOR PROTEIN 4"/>
    <property type="match status" value="1"/>
</dbReference>
<dbReference type="Proteomes" id="UP000198790">
    <property type="component" value="Unassembled WGS sequence"/>
</dbReference>
<dbReference type="GO" id="GO:0000175">
    <property type="term" value="F:3'-5'-RNA exonuclease activity"/>
    <property type="evidence" value="ECO:0007669"/>
    <property type="project" value="TreeGrafter"/>
</dbReference>
<dbReference type="EMBL" id="FOKK01000019">
    <property type="protein sequence ID" value="SFB55123.1"/>
    <property type="molecule type" value="Genomic_DNA"/>
</dbReference>
<dbReference type="InterPro" id="IPR036691">
    <property type="entry name" value="Endo/exonu/phosph_ase_sf"/>
</dbReference>
<evidence type="ECO:0000256" key="1">
    <source>
        <dbReference type="SAM" id="SignalP"/>
    </source>
</evidence>
<evidence type="ECO:0000259" key="2">
    <source>
        <dbReference type="Pfam" id="PF03372"/>
    </source>
</evidence>
<dbReference type="AlphaFoldDB" id="A0A1I1C3U0"/>
<protein>
    <submittedName>
        <fullName evidence="3">Metal-dependent hydrolase, endonuclease/exonuclease/phosphatase family</fullName>
    </submittedName>
</protein>
<dbReference type="OrthoDB" id="9793162at2"/>
<name>A0A1I1C3U0_9BACT</name>
<evidence type="ECO:0000313" key="4">
    <source>
        <dbReference type="Proteomes" id="UP000198790"/>
    </source>
</evidence>
<dbReference type="PANTHER" id="PTHR12121:SF36">
    <property type="entry name" value="ENDONUCLEASE_EXONUCLEASE_PHOSPHATASE DOMAIN-CONTAINING PROTEIN"/>
    <property type="match status" value="1"/>
</dbReference>
<sequence length="286" mass="32155">MNSIIRSILKTSVFLLAFTVGTNALSIAQTHNFATFNIRYANQNDVGNLWADRLPHVASLIQFHQIELFGVQEALHNQLTDLSTELGYKYIGVGRNDGTESGEYAAILYDAKKFEILDQGTFWLSPTPEKPSKGWDASLNRICTWGKFKDESGKTFYVFNIHYDHIGQQAREESSKLVMAQVSKINKENAPAILMGDFNVKPDNAAYGTITSNPDWQDARLISEVPSYGPAGSFTGFDWEKMPDGIIDHVFVKGNLNVIRHGILTDNYGKKYPSDHFPVLVEIEWK</sequence>
<dbReference type="CDD" id="cd09083">
    <property type="entry name" value="EEP-1"/>
    <property type="match status" value="1"/>
</dbReference>
<accession>A0A1I1C3U0</accession>
<feature type="signal peptide" evidence="1">
    <location>
        <begin position="1"/>
        <end position="17"/>
    </location>
</feature>
<keyword evidence="4" id="KW-1185">Reference proteome</keyword>
<keyword evidence="3" id="KW-0269">Exonuclease</keyword>
<dbReference type="SUPFAM" id="SSF56219">
    <property type="entry name" value="DNase I-like"/>
    <property type="match status" value="1"/>
</dbReference>
<dbReference type="STRING" id="237018.SAMN04489723_11941"/>
<keyword evidence="3" id="KW-0255">Endonuclease</keyword>
<dbReference type="Pfam" id="PF03372">
    <property type="entry name" value="Exo_endo_phos"/>
    <property type="match status" value="1"/>
</dbReference>
<keyword evidence="3" id="KW-0378">Hydrolase</keyword>
<feature type="chain" id="PRO_5011531974" evidence="1">
    <location>
        <begin position="18"/>
        <end position="286"/>
    </location>
</feature>
<dbReference type="InterPro" id="IPR005135">
    <property type="entry name" value="Endo/exonuclease/phosphatase"/>
</dbReference>
<dbReference type="GO" id="GO:0004519">
    <property type="term" value="F:endonuclease activity"/>
    <property type="evidence" value="ECO:0007669"/>
    <property type="project" value="UniProtKB-KW"/>
</dbReference>
<dbReference type="Gene3D" id="3.60.10.10">
    <property type="entry name" value="Endonuclease/exonuclease/phosphatase"/>
    <property type="match status" value="1"/>
</dbReference>
<dbReference type="RefSeq" id="WP_092900260.1">
    <property type="nucleotide sequence ID" value="NZ_FOKK01000019.1"/>
</dbReference>
<reference evidence="3 4" key="1">
    <citation type="submission" date="2016-10" db="EMBL/GenBank/DDBJ databases">
        <authorList>
            <person name="de Groot N.N."/>
        </authorList>
    </citation>
    <scope>NUCLEOTIDE SEQUENCE [LARGE SCALE GENOMIC DNA]</scope>
    <source>
        <strain evidence="3 4">DSM 23399</strain>
    </source>
</reference>
<feature type="domain" description="Endonuclease/exonuclease/phosphatase" evidence="2">
    <location>
        <begin position="34"/>
        <end position="276"/>
    </location>
</feature>
<evidence type="ECO:0000313" key="3">
    <source>
        <dbReference type="EMBL" id="SFB55123.1"/>
    </source>
</evidence>